<comment type="pathway">
    <text evidence="1">Lipid metabolism; butanoate metabolism.</text>
</comment>
<evidence type="ECO:0000256" key="3">
    <source>
        <dbReference type="ARBA" id="ARBA00023002"/>
    </source>
</evidence>
<dbReference type="InterPro" id="IPR036291">
    <property type="entry name" value="NAD(P)-bd_dom_sf"/>
</dbReference>
<evidence type="ECO:0000313" key="7">
    <source>
        <dbReference type="Proteomes" id="UP000744032"/>
    </source>
</evidence>
<dbReference type="EMBL" id="JAAXMD010000224">
    <property type="protein sequence ID" value="NKQ26984.1"/>
    <property type="molecule type" value="Genomic_DNA"/>
</dbReference>
<evidence type="ECO:0000259" key="5">
    <source>
        <dbReference type="Pfam" id="PF02737"/>
    </source>
</evidence>
<dbReference type="SUPFAM" id="SSF48179">
    <property type="entry name" value="6-phosphogluconate dehydrogenase C-terminal domain-like"/>
    <property type="match status" value="1"/>
</dbReference>
<evidence type="ECO:0000313" key="6">
    <source>
        <dbReference type="EMBL" id="NKQ26984.1"/>
    </source>
</evidence>
<dbReference type="PIRSF" id="PIRSF000105">
    <property type="entry name" value="HCDH"/>
    <property type="match status" value="1"/>
</dbReference>
<dbReference type="InterPro" id="IPR006176">
    <property type="entry name" value="3-OHacyl-CoA_DH_NAD-bd"/>
</dbReference>
<dbReference type="PANTHER" id="PTHR48075:SF9">
    <property type="entry name" value="3-HYDROXYBUTYRYL-COA DEHYDROGENASE"/>
    <property type="match status" value="1"/>
</dbReference>
<organism evidence="6 7">
    <name type="scientific">Streptomyces galbus</name>
    <dbReference type="NCBI Taxonomy" id="33898"/>
    <lineage>
        <taxon>Bacteria</taxon>
        <taxon>Bacillati</taxon>
        <taxon>Actinomycetota</taxon>
        <taxon>Actinomycetes</taxon>
        <taxon>Kitasatosporales</taxon>
        <taxon>Streptomycetaceae</taxon>
        <taxon>Streptomyces</taxon>
    </lineage>
</organism>
<dbReference type="Gene3D" id="3.40.50.720">
    <property type="entry name" value="NAD(P)-binding Rossmann-like Domain"/>
    <property type="match status" value="1"/>
</dbReference>
<keyword evidence="7" id="KW-1185">Reference proteome</keyword>
<dbReference type="RefSeq" id="WP_168374988.1">
    <property type="nucleotide sequence ID" value="NZ_JAAXMD010000224.1"/>
</dbReference>
<feature type="domain" description="3-hydroxyacyl-CoA dehydrogenase NAD binding" evidence="5">
    <location>
        <begin position="13"/>
        <end position="189"/>
    </location>
</feature>
<dbReference type="InterPro" id="IPR008927">
    <property type="entry name" value="6-PGluconate_DH-like_C_sf"/>
</dbReference>
<gene>
    <name evidence="6" type="ORF">HF200_21800</name>
</gene>
<dbReference type="SUPFAM" id="SSF51735">
    <property type="entry name" value="NAD(P)-binding Rossmann-fold domains"/>
    <property type="match status" value="1"/>
</dbReference>
<keyword evidence="3" id="KW-0560">Oxidoreductase</keyword>
<dbReference type="PANTHER" id="PTHR48075">
    <property type="entry name" value="3-HYDROXYACYL-COA DEHYDROGENASE FAMILY PROTEIN"/>
    <property type="match status" value="1"/>
</dbReference>
<dbReference type="NCBIfam" id="NF005875">
    <property type="entry name" value="PRK07819.1"/>
    <property type="match status" value="1"/>
</dbReference>
<dbReference type="Pfam" id="PF02737">
    <property type="entry name" value="3HCDH_N"/>
    <property type="match status" value="1"/>
</dbReference>
<proteinExistence type="inferred from homology"/>
<reference evidence="6 7" key="1">
    <citation type="submission" date="2020-04" db="EMBL/GenBank/DDBJ databases">
        <title>Genome sequence of Streptomyces galbus strain I339.</title>
        <authorList>
            <person name="Silva E.A.N."/>
            <person name="Merces M."/>
            <person name="Castelo Branco A.P.O.T."/>
            <person name="Vasconcelos P.C."/>
            <person name="Costa N.P."/>
            <person name="Marinho G.C.S."/>
            <person name="Oliveira C.J.B."/>
            <person name="Araujo D."/>
            <person name="Rodrigues Junior V.S."/>
            <person name="Almeida R."/>
            <person name="Silva Filho U.R."/>
            <person name="Andrade A.S.A."/>
            <person name="Cibulski S.P."/>
        </authorList>
    </citation>
    <scope>NUCLEOTIDE SEQUENCE [LARGE SCALE GENOMIC DNA]</scope>
    <source>
        <strain evidence="6 7">I339</strain>
    </source>
</reference>
<comment type="caution">
    <text evidence="6">The sequence shown here is derived from an EMBL/GenBank/DDBJ whole genome shotgun (WGS) entry which is preliminary data.</text>
</comment>
<dbReference type="Proteomes" id="UP000744032">
    <property type="component" value="Unassembled WGS sequence"/>
</dbReference>
<dbReference type="InterPro" id="IPR022694">
    <property type="entry name" value="3-OHacyl-CoA_DH"/>
</dbReference>
<accession>A0ABX1IN63</accession>
<dbReference type="InterPro" id="IPR013328">
    <property type="entry name" value="6PGD_dom2"/>
</dbReference>
<feature type="domain" description="3-hydroxyacyl-CoA dehydrogenase C-terminal" evidence="4">
    <location>
        <begin position="195"/>
        <end position="291"/>
    </location>
</feature>
<name>A0ABX1IN63_STRGB</name>
<evidence type="ECO:0000256" key="1">
    <source>
        <dbReference type="ARBA" id="ARBA00005086"/>
    </source>
</evidence>
<dbReference type="Pfam" id="PF00725">
    <property type="entry name" value="3HCDH"/>
    <property type="match status" value="1"/>
</dbReference>
<dbReference type="Gene3D" id="1.10.1040.10">
    <property type="entry name" value="N-(1-d-carboxylethyl)-l-norvaline Dehydrogenase, domain 2"/>
    <property type="match status" value="1"/>
</dbReference>
<comment type="similarity">
    <text evidence="2">Belongs to the 3-hydroxyacyl-CoA dehydrogenase family.</text>
</comment>
<dbReference type="InterPro" id="IPR006108">
    <property type="entry name" value="3HC_DH_C"/>
</dbReference>
<protein>
    <submittedName>
        <fullName evidence="6">3-hydroxybutyryl-CoA dehydrogenase</fullName>
    </submittedName>
</protein>
<evidence type="ECO:0000259" key="4">
    <source>
        <dbReference type="Pfam" id="PF00725"/>
    </source>
</evidence>
<evidence type="ECO:0000256" key="2">
    <source>
        <dbReference type="ARBA" id="ARBA00009463"/>
    </source>
</evidence>
<sequence>MSAAPAGHGIERIGVVGSGIMGVGIAELCAKAGCDVRVAVSSDRSLQSGPARVARSLDRAVTKGKISAEHRDAALARITFTRDLGELGDRQLVVEAVKEDEALKLDLFSALDKIVESPDAILATNTSSLSVARLAGATGRPGNVVGLHFFNPAPVLPLVEIVDSIMTDPQVSMRAEDFVVGRLGKSAVKSPDRAGFLVNALLFPYLLSAIRMVDAGLVTAEVVDRGMTLGCSHPLGPLQLVDLIGLDTTVAIAEAMYGEFKEPLYAPPALLLRMVEAGLLGKKSGRGFYVYA</sequence>